<name>A0A0F9DZJ6_9ZZZZ</name>
<accession>A0A0F9DZJ6</accession>
<dbReference type="AlphaFoldDB" id="A0A0F9DZJ6"/>
<gene>
    <name evidence="1" type="ORF">LCGC14_2428580</name>
</gene>
<sequence length="43" mass="4848">MADKLKNKTLTELVFECIAKGIPYEGEDAEALREKLSPEKPIK</sequence>
<organism evidence="1">
    <name type="scientific">marine sediment metagenome</name>
    <dbReference type="NCBI Taxonomy" id="412755"/>
    <lineage>
        <taxon>unclassified sequences</taxon>
        <taxon>metagenomes</taxon>
        <taxon>ecological metagenomes</taxon>
    </lineage>
</organism>
<reference evidence="1" key="1">
    <citation type="journal article" date="2015" name="Nature">
        <title>Complex archaea that bridge the gap between prokaryotes and eukaryotes.</title>
        <authorList>
            <person name="Spang A."/>
            <person name="Saw J.H."/>
            <person name="Jorgensen S.L."/>
            <person name="Zaremba-Niedzwiedzka K."/>
            <person name="Martijn J."/>
            <person name="Lind A.E."/>
            <person name="van Eijk R."/>
            <person name="Schleper C."/>
            <person name="Guy L."/>
            <person name="Ettema T.J."/>
        </authorList>
    </citation>
    <scope>NUCLEOTIDE SEQUENCE</scope>
</reference>
<comment type="caution">
    <text evidence="1">The sequence shown here is derived from an EMBL/GenBank/DDBJ whole genome shotgun (WGS) entry which is preliminary data.</text>
</comment>
<dbReference type="EMBL" id="LAZR01037092">
    <property type="protein sequence ID" value="KKL23121.1"/>
    <property type="molecule type" value="Genomic_DNA"/>
</dbReference>
<protein>
    <submittedName>
        <fullName evidence="1">Uncharacterized protein</fullName>
    </submittedName>
</protein>
<evidence type="ECO:0000313" key="1">
    <source>
        <dbReference type="EMBL" id="KKL23121.1"/>
    </source>
</evidence>
<proteinExistence type="predicted"/>